<organism evidence="11 12">
    <name type="scientific">Bombyx mandarina</name>
    <name type="common">Wild silk moth</name>
    <name type="synonym">Wild silkworm</name>
    <dbReference type="NCBI Taxonomy" id="7092"/>
    <lineage>
        <taxon>Eukaryota</taxon>
        <taxon>Metazoa</taxon>
        <taxon>Ecdysozoa</taxon>
        <taxon>Arthropoda</taxon>
        <taxon>Hexapoda</taxon>
        <taxon>Insecta</taxon>
        <taxon>Pterygota</taxon>
        <taxon>Neoptera</taxon>
        <taxon>Endopterygota</taxon>
        <taxon>Lepidoptera</taxon>
        <taxon>Glossata</taxon>
        <taxon>Ditrysia</taxon>
        <taxon>Bombycoidea</taxon>
        <taxon>Bombycidae</taxon>
        <taxon>Bombycinae</taxon>
        <taxon>Bombyx</taxon>
    </lineage>
</organism>
<dbReference type="InterPro" id="IPR057089">
    <property type="entry name" value="C2_TIP"/>
</dbReference>
<keyword evidence="6 8" id="KW-0472">Membrane</keyword>
<dbReference type="Pfam" id="PF13517">
    <property type="entry name" value="FG-GAP_3"/>
    <property type="match status" value="1"/>
</dbReference>
<evidence type="ECO:0000256" key="3">
    <source>
        <dbReference type="ARBA" id="ARBA00022692"/>
    </source>
</evidence>
<evidence type="ECO:0000256" key="8">
    <source>
        <dbReference type="SAM" id="Phobius"/>
    </source>
</evidence>
<name>A0A6J2KFH2_BOMMA</name>
<dbReference type="Proteomes" id="UP000504629">
    <property type="component" value="Unplaced"/>
</dbReference>
<dbReference type="OrthoDB" id="10250728at2759"/>
<sequence length="589" mass="67130">MVYTIFILLFNVILSTSSFVSDITSSSFGKYSEGIIAAFGDFNSDELTDAFVIKNSSTVNVFLAYDKEPFLRPSEFTCNFSDIVITSIVPGDYDGDAYMDILLTTQNVNNTSKFHNVSILWGGMPTLNCSDALQTKTITFEQPLVMDYNRDMILDLFGINVEGKRVFWIFDQSRNKPKEEPMGDEKLYKEIKQPHSHSFLDVNDDDAADLLITTTSEVEVWLNEDTNGFKYDCSIEFLIGHAAIYGQALFLDVSLSGEFFLAIPVCYDIDCFNSTILIYDNIEWHDLQVDFNDGKGTLWRFTPPRDEIYLDTITMRSGDYNMDGYPDILMVLSPTHSNDTRVFLLHNIPCNLPGCKFVRTFQIHWDMFDSFGNDIVMATFYDFYMDGVLDIIYVKKNYTSQTHTMHSFRNELEYDTNFIKVIVVTGLTNAIVPILNTTLYKRKATFGTNLPGPKIGYNTWSQEGTYRTGVCAQLPQSAYFALQLPYSIFGLDRTPNFVDTLNVGLSGYSKSWTQIIPNSQIVVIPVPPYDPSQWKAQLFVTPSKVILKSVFVLTAIIVIITGCVLYLHWKERNDRQDIIEIDDQTYVKI</sequence>
<keyword evidence="5 8" id="KW-1133">Transmembrane helix</keyword>
<dbReference type="RefSeq" id="XP_028040348.1">
    <property type="nucleotide sequence ID" value="XM_028184547.1"/>
</dbReference>
<evidence type="ECO:0000256" key="6">
    <source>
        <dbReference type="ARBA" id="ARBA00023136"/>
    </source>
</evidence>
<dbReference type="PANTHER" id="PTHR13412">
    <property type="entry name" value="T-CELL IMMUNOMODULATORY PROTEIN HOMOLOG"/>
    <property type="match status" value="1"/>
</dbReference>
<dbReference type="AlphaFoldDB" id="A0A6J2KFH2"/>
<dbReference type="InterPro" id="IPR028994">
    <property type="entry name" value="Integrin_alpha_N"/>
</dbReference>
<feature type="domain" description="T-cell immunomodulatory protein TIP C2" evidence="10">
    <location>
        <begin position="446"/>
        <end position="539"/>
    </location>
</feature>
<evidence type="ECO:0000256" key="1">
    <source>
        <dbReference type="ARBA" id="ARBA00004479"/>
    </source>
</evidence>
<keyword evidence="4 9" id="KW-0732">Signal</keyword>
<accession>A0A6J2KFH2</accession>
<feature type="signal peptide" evidence="9">
    <location>
        <begin position="1"/>
        <end position="17"/>
    </location>
</feature>
<dbReference type="KEGG" id="bman:114250601"/>
<reference evidence="12" key="1">
    <citation type="submission" date="2025-08" db="UniProtKB">
        <authorList>
            <consortium name="RefSeq"/>
        </authorList>
    </citation>
    <scope>IDENTIFICATION</scope>
    <source>
        <tissue evidence="12">Silk gland</tissue>
    </source>
</reference>
<feature type="transmembrane region" description="Helical" evidence="8">
    <location>
        <begin position="545"/>
        <end position="567"/>
    </location>
</feature>
<evidence type="ECO:0000256" key="9">
    <source>
        <dbReference type="SAM" id="SignalP"/>
    </source>
</evidence>
<evidence type="ECO:0000256" key="5">
    <source>
        <dbReference type="ARBA" id="ARBA00022989"/>
    </source>
</evidence>
<comment type="similarity">
    <text evidence="2">Belongs to the TIP family.</text>
</comment>
<dbReference type="InterPro" id="IPR013517">
    <property type="entry name" value="FG-GAP"/>
</dbReference>
<evidence type="ECO:0000313" key="12">
    <source>
        <dbReference type="RefSeq" id="XP_028040348.1"/>
    </source>
</evidence>
<proteinExistence type="inferred from homology"/>
<keyword evidence="3 8" id="KW-0812">Transmembrane</keyword>
<evidence type="ECO:0000256" key="7">
    <source>
        <dbReference type="ARBA" id="ARBA00023180"/>
    </source>
</evidence>
<dbReference type="Pfam" id="PF23122">
    <property type="entry name" value="C2_ITFG1"/>
    <property type="match status" value="1"/>
</dbReference>
<evidence type="ECO:0000256" key="2">
    <source>
        <dbReference type="ARBA" id="ARBA00006496"/>
    </source>
</evidence>
<comment type="subcellular location">
    <subcellularLocation>
        <location evidence="1">Membrane</location>
        <topology evidence="1">Single-pass type I membrane protein</topology>
    </subcellularLocation>
</comment>
<dbReference type="GO" id="GO:0005886">
    <property type="term" value="C:plasma membrane"/>
    <property type="evidence" value="ECO:0007669"/>
    <property type="project" value="TreeGrafter"/>
</dbReference>
<dbReference type="PANTHER" id="PTHR13412:SF0">
    <property type="entry name" value="T-CELL IMMUNOMODULATORY PROTEIN"/>
    <property type="match status" value="1"/>
</dbReference>
<dbReference type="GeneID" id="114250601"/>
<keyword evidence="7" id="KW-0325">Glycoprotein</keyword>
<dbReference type="InterPro" id="IPR024881">
    <property type="entry name" value="Tip"/>
</dbReference>
<feature type="chain" id="PRO_5026870939" evidence="9">
    <location>
        <begin position="18"/>
        <end position="589"/>
    </location>
</feature>
<gene>
    <name evidence="12" type="primary">LOC114250601</name>
</gene>
<dbReference type="SUPFAM" id="SSF69318">
    <property type="entry name" value="Integrin alpha N-terminal domain"/>
    <property type="match status" value="1"/>
</dbReference>
<protein>
    <submittedName>
        <fullName evidence="12">T-cell immunomodulatory protein</fullName>
    </submittedName>
</protein>
<keyword evidence="11" id="KW-1185">Reference proteome</keyword>
<evidence type="ECO:0000313" key="11">
    <source>
        <dbReference type="Proteomes" id="UP000504629"/>
    </source>
</evidence>
<evidence type="ECO:0000259" key="10">
    <source>
        <dbReference type="Pfam" id="PF23122"/>
    </source>
</evidence>
<evidence type="ECO:0000256" key="4">
    <source>
        <dbReference type="ARBA" id="ARBA00022729"/>
    </source>
</evidence>